<dbReference type="Proteomes" id="UP001497680">
    <property type="component" value="Unassembled WGS sequence"/>
</dbReference>
<gene>
    <name evidence="1" type="ORF">F4821DRAFT_230623</name>
</gene>
<dbReference type="EMBL" id="MU394294">
    <property type="protein sequence ID" value="KAI6089645.1"/>
    <property type="molecule type" value="Genomic_DNA"/>
</dbReference>
<reference evidence="1 2" key="1">
    <citation type="journal article" date="2022" name="New Phytol.">
        <title>Ecological generalism drives hyperdiversity of secondary metabolite gene clusters in xylarialean endophytes.</title>
        <authorList>
            <person name="Franco M.E.E."/>
            <person name="Wisecaver J.H."/>
            <person name="Arnold A.E."/>
            <person name="Ju Y.M."/>
            <person name="Slot J.C."/>
            <person name="Ahrendt S."/>
            <person name="Moore L.P."/>
            <person name="Eastman K.E."/>
            <person name="Scott K."/>
            <person name="Konkel Z."/>
            <person name="Mondo S.J."/>
            <person name="Kuo A."/>
            <person name="Hayes R.D."/>
            <person name="Haridas S."/>
            <person name="Andreopoulos B."/>
            <person name="Riley R."/>
            <person name="LaButti K."/>
            <person name="Pangilinan J."/>
            <person name="Lipzen A."/>
            <person name="Amirebrahimi M."/>
            <person name="Yan J."/>
            <person name="Adam C."/>
            <person name="Keymanesh K."/>
            <person name="Ng V."/>
            <person name="Louie K."/>
            <person name="Northen T."/>
            <person name="Drula E."/>
            <person name="Henrissat B."/>
            <person name="Hsieh H.M."/>
            <person name="Youens-Clark K."/>
            <person name="Lutzoni F."/>
            <person name="Miadlikowska J."/>
            <person name="Eastwood D.C."/>
            <person name="Hamelin R.C."/>
            <person name="Grigoriev I.V."/>
            <person name="U'Ren J.M."/>
        </authorList>
    </citation>
    <scope>NUCLEOTIDE SEQUENCE [LARGE SCALE GENOMIC DNA]</scope>
    <source>
        <strain evidence="1 2">ER1909</strain>
    </source>
</reference>
<evidence type="ECO:0000313" key="2">
    <source>
        <dbReference type="Proteomes" id="UP001497680"/>
    </source>
</evidence>
<sequence length="329" mass="37498">MADTIDLEANLASNSPTGEESKGPQSTHEESNGDASGRGRIDGLLAKLVGIFKSQPEVIPSGPHVRYIIDNIFRSIDGSPNGHPRLGEFIGNEENHLIFRRFSFLQARVLLHLQDQLQMYEEELDFLDDHARRVHSTQGSDEVSRNRFALLQKIQEKYEKYIILMNHVTELARRGPPPDTHFKSLKNFFTNHEPPIYRYHLHKDDLVLLSPRGDTAEIDTRLTKFLLDAPNKLTRYIFTDREKSGRDEFMLVHNTRKVLIAKAVLLGLPLLLLLVGPIYPLYTLSRGEMTESTLVGIMFIQVGFTCVFACCLKYLTRPLRHELFACTVA</sequence>
<name>A0ACC0DAV8_9PEZI</name>
<accession>A0ACC0DAV8</accession>
<organism evidence="1 2">
    <name type="scientific">Hypoxylon rubiginosum</name>
    <dbReference type="NCBI Taxonomy" id="110542"/>
    <lineage>
        <taxon>Eukaryota</taxon>
        <taxon>Fungi</taxon>
        <taxon>Dikarya</taxon>
        <taxon>Ascomycota</taxon>
        <taxon>Pezizomycotina</taxon>
        <taxon>Sordariomycetes</taxon>
        <taxon>Xylariomycetidae</taxon>
        <taxon>Xylariales</taxon>
        <taxon>Hypoxylaceae</taxon>
        <taxon>Hypoxylon</taxon>
    </lineage>
</organism>
<protein>
    <submittedName>
        <fullName evidence="1">Uncharacterized protein</fullName>
    </submittedName>
</protein>
<proteinExistence type="predicted"/>
<evidence type="ECO:0000313" key="1">
    <source>
        <dbReference type="EMBL" id="KAI6089645.1"/>
    </source>
</evidence>
<comment type="caution">
    <text evidence="1">The sequence shown here is derived from an EMBL/GenBank/DDBJ whole genome shotgun (WGS) entry which is preliminary data.</text>
</comment>
<keyword evidence="2" id="KW-1185">Reference proteome</keyword>